<name>A0ABS5XFR3_9GAMM</name>
<organism evidence="1 2">
    <name type="scientific">Metapseudomonas boanensis</name>
    <dbReference type="NCBI Taxonomy" id="2822138"/>
    <lineage>
        <taxon>Bacteria</taxon>
        <taxon>Pseudomonadati</taxon>
        <taxon>Pseudomonadota</taxon>
        <taxon>Gammaproteobacteria</taxon>
        <taxon>Pseudomonadales</taxon>
        <taxon>Pseudomonadaceae</taxon>
        <taxon>Metapseudomonas</taxon>
    </lineage>
</organism>
<dbReference type="Proteomes" id="UP001519667">
    <property type="component" value="Unassembled WGS sequence"/>
</dbReference>
<evidence type="ECO:0000313" key="1">
    <source>
        <dbReference type="EMBL" id="MBT8766528.1"/>
    </source>
</evidence>
<dbReference type="EMBL" id="JAGTIS010000004">
    <property type="protein sequence ID" value="MBT8766528.1"/>
    <property type="molecule type" value="Genomic_DNA"/>
</dbReference>
<sequence length="224" mass="25257">MNSVEWHEAFPFSFGHEPQQHYLSLMQPSDHGRTNVESFIQNRFRHVHGADVRQFMPELLAMRNHHGALNAAVGIRLADGNPLFLEQYLESPVENRLSALASRPVARHQVVEVGNLASMSAGNARLIIVAVTWLLARRGLEWVVFTGATTLINSFRRLGLDPLVLGQADPQRLGQERELWGTYYEQRPQVFAGNILYGYAQLEQCGVFDRLGFPQIMLEADHAA</sequence>
<dbReference type="RefSeq" id="WP_215373546.1">
    <property type="nucleotide sequence ID" value="NZ_JAGTIS010000004.1"/>
</dbReference>
<reference evidence="1 2" key="1">
    <citation type="submission" date="2021-04" db="EMBL/GenBank/DDBJ databases">
        <title>Pseudomonas boanensis sp. nov., a bacterium isolated from river water used for household purposes in Boane District, Mozambique.</title>
        <authorList>
            <person name="Nicklasson M."/>
            <person name="Martin-Rodriguez A.J."/>
            <person name="Thorell K."/>
            <person name="Neves L."/>
            <person name="Mussagy A."/>
            <person name="Rydberg H.A."/>
            <person name="Hernroth B."/>
            <person name="Svensson-Stadler L."/>
            <person name="Sjoling A."/>
        </authorList>
    </citation>
    <scope>NUCLEOTIDE SEQUENCE [LARGE SCALE GENOMIC DNA]</scope>
    <source>
        <strain evidence="1 2">DB1</strain>
    </source>
</reference>
<gene>
    <name evidence="1" type="ORF">J7302_10350</name>
</gene>
<proteinExistence type="predicted"/>
<comment type="caution">
    <text evidence="1">The sequence shown here is derived from an EMBL/GenBank/DDBJ whole genome shotgun (WGS) entry which is preliminary data.</text>
</comment>
<dbReference type="Pfam" id="PF12261">
    <property type="entry name" value="T_hemolysin"/>
    <property type="match status" value="1"/>
</dbReference>
<accession>A0ABS5XFR3</accession>
<dbReference type="InterPro" id="IPR022050">
    <property type="entry name" value="T_hemolysin"/>
</dbReference>
<protein>
    <submittedName>
        <fullName evidence="1">Thermostable hemolysin</fullName>
    </submittedName>
</protein>
<evidence type="ECO:0000313" key="2">
    <source>
        <dbReference type="Proteomes" id="UP001519667"/>
    </source>
</evidence>
<keyword evidence="2" id="KW-1185">Reference proteome</keyword>